<keyword evidence="3" id="KW-1185">Reference proteome</keyword>
<accession>A0ABW6R9E7</accession>
<dbReference type="EMBL" id="JBIAPK010000001">
    <property type="protein sequence ID" value="MFF3338129.1"/>
    <property type="molecule type" value="Genomic_DNA"/>
</dbReference>
<keyword evidence="1" id="KW-0732">Signal</keyword>
<proteinExistence type="predicted"/>
<sequence>MNAKKVLAGSLLTLAATGFAASPAMAYEDPNNRGGHGKGNGPSFSQNITIIDDLCPTIQDIDVITIEVLDEARTNQCHDMKKSAIVDNSDAPALPILGTVN</sequence>
<feature type="signal peptide" evidence="1">
    <location>
        <begin position="1"/>
        <end position="26"/>
    </location>
</feature>
<gene>
    <name evidence="2" type="ORF">ACFYWW_05235</name>
</gene>
<evidence type="ECO:0000313" key="3">
    <source>
        <dbReference type="Proteomes" id="UP001601976"/>
    </source>
</evidence>
<evidence type="ECO:0000313" key="2">
    <source>
        <dbReference type="EMBL" id="MFF3338129.1"/>
    </source>
</evidence>
<protein>
    <recommendedName>
        <fullName evidence="4">Secreted protein</fullName>
    </recommendedName>
</protein>
<dbReference type="RefSeq" id="WP_387894082.1">
    <property type="nucleotide sequence ID" value="NZ_JBIAPK010000001.1"/>
</dbReference>
<name>A0ABW6R9E7_9ACTN</name>
<comment type="caution">
    <text evidence="2">The sequence shown here is derived from an EMBL/GenBank/DDBJ whole genome shotgun (WGS) entry which is preliminary data.</text>
</comment>
<organism evidence="2 3">
    <name type="scientific">Streptomyces flavidovirens</name>
    <dbReference type="NCBI Taxonomy" id="67298"/>
    <lineage>
        <taxon>Bacteria</taxon>
        <taxon>Bacillati</taxon>
        <taxon>Actinomycetota</taxon>
        <taxon>Actinomycetes</taxon>
        <taxon>Kitasatosporales</taxon>
        <taxon>Streptomycetaceae</taxon>
        <taxon>Streptomyces</taxon>
    </lineage>
</organism>
<evidence type="ECO:0000256" key="1">
    <source>
        <dbReference type="SAM" id="SignalP"/>
    </source>
</evidence>
<evidence type="ECO:0008006" key="4">
    <source>
        <dbReference type="Google" id="ProtNLM"/>
    </source>
</evidence>
<reference evidence="2 3" key="1">
    <citation type="submission" date="2024-10" db="EMBL/GenBank/DDBJ databases">
        <title>The Natural Products Discovery Center: Release of the First 8490 Sequenced Strains for Exploring Actinobacteria Biosynthetic Diversity.</title>
        <authorList>
            <person name="Kalkreuter E."/>
            <person name="Kautsar S.A."/>
            <person name="Yang D."/>
            <person name="Bader C.D."/>
            <person name="Teijaro C.N."/>
            <person name="Fluegel L."/>
            <person name="Davis C.M."/>
            <person name="Simpson J.R."/>
            <person name="Lauterbach L."/>
            <person name="Steele A.D."/>
            <person name="Gui C."/>
            <person name="Meng S."/>
            <person name="Li G."/>
            <person name="Viehrig K."/>
            <person name="Ye F."/>
            <person name="Su P."/>
            <person name="Kiefer A.F."/>
            <person name="Nichols A."/>
            <person name="Cepeda A.J."/>
            <person name="Yan W."/>
            <person name="Fan B."/>
            <person name="Jiang Y."/>
            <person name="Adhikari A."/>
            <person name="Zheng C.-J."/>
            <person name="Schuster L."/>
            <person name="Cowan T.M."/>
            <person name="Smanski M.J."/>
            <person name="Chevrette M.G."/>
            <person name="De Carvalho L.P.S."/>
            <person name="Shen B."/>
        </authorList>
    </citation>
    <scope>NUCLEOTIDE SEQUENCE [LARGE SCALE GENOMIC DNA]</scope>
    <source>
        <strain evidence="2 3">NPDC003029</strain>
    </source>
</reference>
<feature type="chain" id="PRO_5045183680" description="Secreted protein" evidence="1">
    <location>
        <begin position="27"/>
        <end position="101"/>
    </location>
</feature>
<dbReference type="Proteomes" id="UP001601976">
    <property type="component" value="Unassembled WGS sequence"/>
</dbReference>